<feature type="transmembrane region" description="Helical" evidence="1">
    <location>
        <begin position="32"/>
        <end position="48"/>
    </location>
</feature>
<keyword evidence="1" id="KW-0472">Membrane</keyword>
<dbReference type="AlphaFoldDB" id="A0A560FSU6"/>
<feature type="transmembrane region" description="Helical" evidence="1">
    <location>
        <begin position="54"/>
        <end position="72"/>
    </location>
</feature>
<gene>
    <name evidence="2" type="ORF">FBZ89_101216</name>
</gene>
<name>A0A560FSU6_9PROT</name>
<feature type="transmembrane region" description="Helical" evidence="1">
    <location>
        <begin position="92"/>
        <end position="113"/>
    </location>
</feature>
<evidence type="ECO:0000256" key="1">
    <source>
        <dbReference type="SAM" id="Phobius"/>
    </source>
</evidence>
<keyword evidence="1" id="KW-1133">Transmembrane helix</keyword>
<proteinExistence type="predicted"/>
<accession>A0A560FSU6</accession>
<feature type="transmembrane region" description="Helical" evidence="1">
    <location>
        <begin position="6"/>
        <end position="23"/>
    </location>
</feature>
<dbReference type="EMBL" id="VITN01000001">
    <property type="protein sequence ID" value="TWB24590.1"/>
    <property type="molecule type" value="Genomic_DNA"/>
</dbReference>
<feature type="transmembrane region" description="Helical" evidence="1">
    <location>
        <begin position="133"/>
        <end position="152"/>
    </location>
</feature>
<feature type="transmembrane region" description="Helical" evidence="1">
    <location>
        <begin position="293"/>
        <end position="316"/>
    </location>
</feature>
<dbReference type="RefSeq" id="WP_186457121.1">
    <property type="nucleotide sequence ID" value="NZ_VITN01000001.1"/>
</dbReference>
<feature type="transmembrane region" description="Helical" evidence="1">
    <location>
        <begin position="164"/>
        <end position="188"/>
    </location>
</feature>
<evidence type="ECO:0000313" key="3">
    <source>
        <dbReference type="Proteomes" id="UP000319859"/>
    </source>
</evidence>
<dbReference type="Proteomes" id="UP000319859">
    <property type="component" value="Unassembled WGS sequence"/>
</dbReference>
<comment type="caution">
    <text evidence="2">The sequence shown here is derived from an EMBL/GenBank/DDBJ whole genome shotgun (WGS) entry which is preliminary data.</text>
</comment>
<organism evidence="2 3">
    <name type="scientific">Nitrospirillum amazonense</name>
    <dbReference type="NCBI Taxonomy" id="28077"/>
    <lineage>
        <taxon>Bacteria</taxon>
        <taxon>Pseudomonadati</taxon>
        <taxon>Pseudomonadota</taxon>
        <taxon>Alphaproteobacteria</taxon>
        <taxon>Rhodospirillales</taxon>
        <taxon>Azospirillaceae</taxon>
        <taxon>Nitrospirillum</taxon>
    </lineage>
</organism>
<sequence>MIGITLAYDLAGLMFAAIAWRSARDAGNPRRLGAGLFWALLALSFLAGDHLGDLGNGVLVLALAVLGGFGLMGRGTEAEAPRVEREAQARRWGYWLFPVLFLPPVIALAGTIWGPALTWNGQPLVDPRQGTLIWLALGIVAVLAATVLYTRQRPGMPLRDARRLVELVGWAAILPQVLAALGGIFALAKVGDAVATLVGQYLTLDHRFPLVCAYTGGMALLTILMGNAFAAFPVMTSGIALPLLVGRFGGDPAVISAIGMLSGFCGTLMTPMAANFNIVPAALLELPDRNAVIRAQVPTALLVLAANTLLIQILGFPK</sequence>
<keyword evidence="1" id="KW-0812">Transmembrane</keyword>
<reference evidence="2 3" key="1">
    <citation type="submission" date="2019-06" db="EMBL/GenBank/DDBJ databases">
        <title>Genomic Encyclopedia of Type Strains, Phase IV (KMG-V): Genome sequencing to study the core and pangenomes of soil and plant-associated prokaryotes.</title>
        <authorList>
            <person name="Whitman W."/>
        </authorList>
    </citation>
    <scope>NUCLEOTIDE SEQUENCE [LARGE SCALE GENOMIC DNA]</scope>
    <source>
        <strain evidence="2 3">BR 11880</strain>
    </source>
</reference>
<dbReference type="InterPro" id="IPR009323">
    <property type="entry name" value="DUF979"/>
</dbReference>
<protein>
    <submittedName>
        <fullName evidence="2">Putative membrane protein</fullName>
    </submittedName>
</protein>
<evidence type="ECO:0000313" key="2">
    <source>
        <dbReference type="EMBL" id="TWB24590.1"/>
    </source>
</evidence>
<dbReference type="Pfam" id="PF06166">
    <property type="entry name" value="DUF979"/>
    <property type="match status" value="1"/>
</dbReference>
<feature type="transmembrane region" description="Helical" evidence="1">
    <location>
        <begin position="253"/>
        <end position="273"/>
    </location>
</feature>